<proteinExistence type="predicted"/>
<gene>
    <name evidence="1" type="ORF">METZ01_LOCUS409532</name>
</gene>
<accession>A0A382WEZ4</accession>
<dbReference type="AlphaFoldDB" id="A0A382WEZ4"/>
<name>A0A382WEZ4_9ZZZZ</name>
<evidence type="ECO:0000313" key="1">
    <source>
        <dbReference type="EMBL" id="SVD56678.1"/>
    </source>
</evidence>
<protein>
    <submittedName>
        <fullName evidence="1">Uncharacterized protein</fullName>
    </submittedName>
</protein>
<sequence length="97" mass="11149">MTKASIPQLLHKHVSIRRSGKIVRNVLTQSLVSEIKQGRLKETDEISADEKYWVRLDQHFQLAKFFSEKSCANSETLPIGIKKNLTELSKLLKDLNE</sequence>
<reference evidence="1" key="1">
    <citation type="submission" date="2018-05" db="EMBL/GenBank/DDBJ databases">
        <authorList>
            <person name="Lanie J.A."/>
            <person name="Ng W.-L."/>
            <person name="Kazmierczak K.M."/>
            <person name="Andrzejewski T.M."/>
            <person name="Davidsen T.M."/>
            <person name="Wayne K.J."/>
            <person name="Tettelin H."/>
            <person name="Glass J.I."/>
            <person name="Rusch D."/>
            <person name="Podicherti R."/>
            <person name="Tsui H.-C.T."/>
            <person name="Winkler M.E."/>
        </authorList>
    </citation>
    <scope>NUCLEOTIDE SEQUENCE</scope>
</reference>
<organism evidence="1">
    <name type="scientific">marine metagenome</name>
    <dbReference type="NCBI Taxonomy" id="408172"/>
    <lineage>
        <taxon>unclassified sequences</taxon>
        <taxon>metagenomes</taxon>
        <taxon>ecological metagenomes</taxon>
    </lineage>
</organism>
<dbReference type="EMBL" id="UINC01158891">
    <property type="protein sequence ID" value="SVD56678.1"/>
    <property type="molecule type" value="Genomic_DNA"/>
</dbReference>